<accession>A0ACC4ZZE9</accession>
<proteinExistence type="predicted"/>
<sequence length="149" mass="17063">MEYKGRELSCTPEELKKFIDGLTVVQQVYKFTDKFNGQYIHNPTGDDNARYYVLQVGERTFLQPHAPFEMGIVPITEENALGYIERQADMLTDEAIYEKFAVRAEDTITALQKHNKELQALADDLKQRNSSMQDDQLFILEALAKAGLI</sequence>
<evidence type="ECO:0000313" key="2">
    <source>
        <dbReference type="Proteomes" id="UP000074866"/>
    </source>
</evidence>
<dbReference type="EMBL" id="LDRX01000015">
    <property type="protein sequence ID" value="KTS84419.1"/>
    <property type="molecule type" value="Genomic_DNA"/>
</dbReference>
<evidence type="ECO:0000313" key="1">
    <source>
        <dbReference type="EMBL" id="KTS84419.1"/>
    </source>
</evidence>
<organism evidence="1 2">
    <name type="scientific">Paenibacillus jamilae</name>
    <dbReference type="NCBI Taxonomy" id="114136"/>
    <lineage>
        <taxon>Bacteria</taxon>
        <taxon>Bacillati</taxon>
        <taxon>Bacillota</taxon>
        <taxon>Bacilli</taxon>
        <taxon>Bacillales</taxon>
        <taxon>Paenibacillaceae</taxon>
        <taxon>Paenibacillus</taxon>
    </lineage>
</organism>
<keyword evidence="2" id="KW-1185">Reference proteome</keyword>
<comment type="caution">
    <text evidence="1">The sequence shown here is derived from an EMBL/GenBank/DDBJ whole genome shotgun (WGS) entry which is preliminary data.</text>
</comment>
<protein>
    <submittedName>
        <fullName evidence="1">Uncharacterized protein</fullName>
    </submittedName>
</protein>
<gene>
    <name evidence="1" type="ORF">NS115_03535</name>
</gene>
<dbReference type="Proteomes" id="UP000074866">
    <property type="component" value="Unassembled WGS sequence"/>
</dbReference>
<reference evidence="1 2" key="1">
    <citation type="journal article" date="2016" name="Front. Microbiol.">
        <title>Genomic Resource of Rice Seed Associated Bacteria.</title>
        <authorList>
            <person name="Midha S."/>
            <person name="Bansal K."/>
            <person name="Sharma S."/>
            <person name="Kumar N."/>
            <person name="Patil P.P."/>
            <person name="Chaudhry V."/>
            <person name="Patil P.B."/>
        </authorList>
    </citation>
    <scope>NUCLEOTIDE SEQUENCE [LARGE SCALE GENOMIC DNA]</scope>
    <source>
        <strain evidence="1 2">NS115</strain>
    </source>
</reference>
<name>A0ACC4ZZE9_9BACL</name>